<dbReference type="GeneID" id="106809903"/>
<dbReference type="SUPFAM" id="SSF50978">
    <property type="entry name" value="WD40 repeat-like"/>
    <property type="match status" value="1"/>
</dbReference>
<dbReference type="PANTHER" id="PTHR19848:SF8">
    <property type="entry name" value="F-BOX AND WD REPEAT DOMAIN CONTAINING 7"/>
    <property type="match status" value="1"/>
</dbReference>
<name>A0ABM1E8V6_PRICU</name>
<dbReference type="PROSITE" id="PS50082">
    <property type="entry name" value="WD_REPEATS_2"/>
    <property type="match status" value="1"/>
</dbReference>
<dbReference type="PANTHER" id="PTHR19848">
    <property type="entry name" value="WD40 REPEAT PROTEIN"/>
    <property type="match status" value="1"/>
</dbReference>
<dbReference type="Pfam" id="PF00400">
    <property type="entry name" value="WD40"/>
    <property type="match status" value="2"/>
</dbReference>
<feature type="repeat" description="WD" evidence="3">
    <location>
        <begin position="52"/>
        <end position="83"/>
    </location>
</feature>
<evidence type="ECO:0000256" key="3">
    <source>
        <dbReference type="PROSITE-ProRule" id="PRU00221"/>
    </source>
</evidence>
<dbReference type="SMART" id="SM00320">
    <property type="entry name" value="WD40"/>
    <property type="match status" value="2"/>
</dbReference>
<reference evidence="5" key="1">
    <citation type="submission" date="2025-08" db="UniProtKB">
        <authorList>
            <consortium name="RefSeq"/>
        </authorList>
    </citation>
    <scope>IDENTIFICATION</scope>
</reference>
<dbReference type="Proteomes" id="UP000695022">
    <property type="component" value="Unplaced"/>
</dbReference>
<sequence length="144" mass="15182">MESGSVSLKVQELHAATAVVITAHAWIVGLSTGVVKIRDFLRADGACRKELTGGHRGAVRCLAADDQLLVSGGQDGRLLLWSMAGSARKPLHTLSSPRLWSLRGGDVTRVLRAHTGAVTRLAVCAGRLLSASADRTCRDSIESA</sequence>
<dbReference type="InterPro" id="IPR036322">
    <property type="entry name" value="WD40_repeat_dom_sf"/>
</dbReference>
<dbReference type="RefSeq" id="XP_014668627.1">
    <property type="nucleotide sequence ID" value="XM_014813141.1"/>
</dbReference>
<gene>
    <name evidence="5" type="primary">LOC106809903</name>
</gene>
<evidence type="ECO:0000256" key="1">
    <source>
        <dbReference type="ARBA" id="ARBA00022574"/>
    </source>
</evidence>
<evidence type="ECO:0000313" key="4">
    <source>
        <dbReference type="Proteomes" id="UP000695022"/>
    </source>
</evidence>
<keyword evidence="1 3" id="KW-0853">WD repeat</keyword>
<proteinExistence type="predicted"/>
<accession>A0ABM1E8V6</accession>
<evidence type="ECO:0000256" key="2">
    <source>
        <dbReference type="ARBA" id="ARBA00022737"/>
    </source>
</evidence>
<organism evidence="4 5">
    <name type="scientific">Priapulus caudatus</name>
    <name type="common">Priapulid worm</name>
    <dbReference type="NCBI Taxonomy" id="37621"/>
    <lineage>
        <taxon>Eukaryota</taxon>
        <taxon>Metazoa</taxon>
        <taxon>Ecdysozoa</taxon>
        <taxon>Scalidophora</taxon>
        <taxon>Priapulida</taxon>
        <taxon>Priapulimorpha</taxon>
        <taxon>Priapulimorphida</taxon>
        <taxon>Priapulidae</taxon>
        <taxon>Priapulus</taxon>
    </lineage>
</organism>
<dbReference type="Gene3D" id="2.130.10.10">
    <property type="entry name" value="YVTN repeat-like/Quinoprotein amine dehydrogenase"/>
    <property type="match status" value="2"/>
</dbReference>
<dbReference type="InterPro" id="IPR001680">
    <property type="entry name" value="WD40_rpt"/>
</dbReference>
<keyword evidence="4" id="KW-1185">Reference proteome</keyword>
<evidence type="ECO:0000313" key="5">
    <source>
        <dbReference type="RefSeq" id="XP_014668627.1"/>
    </source>
</evidence>
<protein>
    <submittedName>
        <fullName evidence="5">Uncharacterized protein LOC106809903</fullName>
    </submittedName>
</protein>
<keyword evidence="2" id="KW-0677">Repeat</keyword>
<dbReference type="InterPro" id="IPR015943">
    <property type="entry name" value="WD40/YVTN_repeat-like_dom_sf"/>
</dbReference>